<gene>
    <name evidence="3" type="ORF">KEF29_17265</name>
</gene>
<protein>
    <submittedName>
        <fullName evidence="3">DUF4333 domain-containing protein</fullName>
    </submittedName>
</protein>
<name>A0A941J606_9ACTN</name>
<evidence type="ECO:0000259" key="2">
    <source>
        <dbReference type="Pfam" id="PF14230"/>
    </source>
</evidence>
<evidence type="ECO:0000256" key="1">
    <source>
        <dbReference type="SAM" id="Phobius"/>
    </source>
</evidence>
<dbReference type="Proteomes" id="UP000682308">
    <property type="component" value="Unassembled WGS sequence"/>
</dbReference>
<evidence type="ECO:0000313" key="3">
    <source>
        <dbReference type="EMBL" id="MBR8640499.1"/>
    </source>
</evidence>
<evidence type="ECO:0000313" key="4">
    <source>
        <dbReference type="Proteomes" id="UP000682308"/>
    </source>
</evidence>
<dbReference type="InterPro" id="IPR025637">
    <property type="entry name" value="DUF4333"/>
</dbReference>
<keyword evidence="1" id="KW-0472">Membrane</keyword>
<dbReference type="EMBL" id="JAGTPG010000002">
    <property type="protein sequence ID" value="MBR8640499.1"/>
    <property type="molecule type" value="Genomic_DNA"/>
</dbReference>
<keyword evidence="1" id="KW-0812">Transmembrane</keyword>
<reference evidence="3 4" key="1">
    <citation type="submission" date="2021-04" db="EMBL/GenBank/DDBJ databases">
        <title>Characterization of the biosynthetic gene cluster of new lipopeptides with antitumor activity in the genome of the marine Streptomyces PHM034.</title>
        <authorList>
            <person name="Ceniceros A."/>
            <person name="Canedo L."/>
            <person name="Mendez C."/>
            <person name="Olano C."/>
            <person name="Schleissner C."/>
            <person name="Cuevas C."/>
            <person name="De La Calle F."/>
            <person name="Salas J.A."/>
        </authorList>
    </citation>
    <scope>NUCLEOTIDE SEQUENCE [LARGE SCALE GENOMIC DNA]</scope>
    <source>
        <strain evidence="3 4">PHM034</strain>
    </source>
</reference>
<sequence>MQRSRFLVGAVGGATAMVALGGLVTYVLSGTESTTGLDRYTATTVDGRPALAANIVAGRTESKYHPLPWVGDKLSGVTCPTGLKAVAGATLTCTGKKRDGETVEIPVRVTKADAKSVTWTFER</sequence>
<keyword evidence="4" id="KW-1185">Reference proteome</keyword>
<feature type="transmembrane region" description="Helical" evidence="1">
    <location>
        <begin position="7"/>
        <end position="28"/>
    </location>
</feature>
<feature type="domain" description="DUF4333" evidence="2">
    <location>
        <begin position="70"/>
        <end position="113"/>
    </location>
</feature>
<keyword evidence="1" id="KW-1133">Transmembrane helix</keyword>
<dbReference type="AlphaFoldDB" id="A0A941J606"/>
<accession>A0A941J606</accession>
<dbReference type="Pfam" id="PF14230">
    <property type="entry name" value="DUF4333"/>
    <property type="match status" value="1"/>
</dbReference>
<organism evidence="3 4">
    <name type="scientific">Streptomyces tuirus</name>
    <dbReference type="NCBI Taxonomy" id="68278"/>
    <lineage>
        <taxon>Bacteria</taxon>
        <taxon>Bacillati</taxon>
        <taxon>Actinomycetota</taxon>
        <taxon>Actinomycetes</taxon>
        <taxon>Kitasatosporales</taxon>
        <taxon>Streptomycetaceae</taxon>
        <taxon>Streptomyces</taxon>
    </lineage>
</organism>
<proteinExistence type="predicted"/>
<comment type="caution">
    <text evidence="3">The sequence shown here is derived from an EMBL/GenBank/DDBJ whole genome shotgun (WGS) entry which is preliminary data.</text>
</comment>